<keyword evidence="3" id="KW-1185">Reference proteome</keyword>
<protein>
    <submittedName>
        <fullName evidence="2">Uncharacterized protein</fullName>
    </submittedName>
</protein>
<feature type="region of interest" description="Disordered" evidence="1">
    <location>
        <begin position="198"/>
        <end position="225"/>
    </location>
</feature>
<dbReference type="Proteomes" id="UP001589575">
    <property type="component" value="Unassembled WGS sequence"/>
</dbReference>
<evidence type="ECO:0000313" key="3">
    <source>
        <dbReference type="Proteomes" id="UP001589575"/>
    </source>
</evidence>
<reference evidence="2 3" key="1">
    <citation type="submission" date="2024-09" db="EMBL/GenBank/DDBJ databases">
        <authorList>
            <person name="Sun Q."/>
            <person name="Mori K."/>
        </authorList>
    </citation>
    <scope>NUCLEOTIDE SEQUENCE [LARGE SCALE GENOMIC DNA]</scope>
    <source>
        <strain evidence="2 3">CCM 7609</strain>
    </source>
</reference>
<accession>A0ABV5G239</accession>
<name>A0ABV5G239_9MICC</name>
<gene>
    <name evidence="2" type="ORF">ACFFX0_18025</name>
</gene>
<feature type="compositionally biased region" description="Basic residues" evidence="1">
    <location>
        <begin position="198"/>
        <end position="211"/>
    </location>
</feature>
<dbReference type="EMBL" id="JBHMFI010000001">
    <property type="protein sequence ID" value="MFB9072996.1"/>
    <property type="molecule type" value="Genomic_DNA"/>
</dbReference>
<evidence type="ECO:0000313" key="2">
    <source>
        <dbReference type="EMBL" id="MFB9072996.1"/>
    </source>
</evidence>
<organism evidence="2 3">
    <name type="scientific">Citricoccus parietis</name>
    <dbReference type="NCBI Taxonomy" id="592307"/>
    <lineage>
        <taxon>Bacteria</taxon>
        <taxon>Bacillati</taxon>
        <taxon>Actinomycetota</taxon>
        <taxon>Actinomycetes</taxon>
        <taxon>Micrococcales</taxon>
        <taxon>Micrococcaceae</taxon>
        <taxon>Citricoccus</taxon>
    </lineage>
</organism>
<evidence type="ECO:0000256" key="1">
    <source>
        <dbReference type="SAM" id="MobiDB-lite"/>
    </source>
</evidence>
<comment type="caution">
    <text evidence="2">The sequence shown here is derived from an EMBL/GenBank/DDBJ whole genome shotgun (WGS) entry which is preliminary data.</text>
</comment>
<sequence length="225" mass="23650">MQGEHDGGVPGPLQGQFQRHGAAHGLGGVRVPDHGHLIVLVQQREPAGGDAPHRGAGVDLVQGLGVAELQPFRQPLDVGLPGRLRDEQGEDLRAHRVSQLLGREFAPQGHLIRAEVLGDRGLAVGHGDPEHPDQVTAVRERVGDVAQQPALCPESGLLLGLRARAAAGALVLGLDGVGKGREGLVDAQLGLVLHGVRLRGRGPRPRGHGPRRPCPCAPHGRSRRP</sequence>
<proteinExistence type="predicted"/>